<dbReference type="GeneID" id="87812939"/>
<feature type="compositionally biased region" description="Low complexity" evidence="1">
    <location>
        <begin position="1"/>
        <end position="18"/>
    </location>
</feature>
<protein>
    <recommendedName>
        <fullName evidence="5">DUF1275 domain-containing protein</fullName>
    </recommendedName>
</protein>
<name>A0AAF0YIH8_9TREE</name>
<dbReference type="PANTHER" id="PTHR37488:SF2">
    <property type="entry name" value="DUF1275 DOMAIN-CONTAINING PROTEIN"/>
    <property type="match status" value="1"/>
</dbReference>
<keyword evidence="2" id="KW-0472">Membrane</keyword>
<feature type="transmembrane region" description="Helical" evidence="2">
    <location>
        <begin position="52"/>
        <end position="76"/>
    </location>
</feature>
<evidence type="ECO:0000256" key="1">
    <source>
        <dbReference type="SAM" id="MobiDB-lite"/>
    </source>
</evidence>
<feature type="region of interest" description="Disordered" evidence="1">
    <location>
        <begin position="1"/>
        <end position="31"/>
    </location>
</feature>
<evidence type="ECO:0000313" key="3">
    <source>
        <dbReference type="EMBL" id="WOO86297.1"/>
    </source>
</evidence>
<proteinExistence type="predicted"/>
<keyword evidence="4" id="KW-1185">Reference proteome</keyword>
<organism evidence="3 4">
    <name type="scientific">Vanrija pseudolonga</name>
    <dbReference type="NCBI Taxonomy" id="143232"/>
    <lineage>
        <taxon>Eukaryota</taxon>
        <taxon>Fungi</taxon>
        <taxon>Dikarya</taxon>
        <taxon>Basidiomycota</taxon>
        <taxon>Agaricomycotina</taxon>
        <taxon>Tremellomycetes</taxon>
        <taxon>Trichosporonales</taxon>
        <taxon>Trichosporonaceae</taxon>
        <taxon>Vanrija</taxon>
    </lineage>
</organism>
<dbReference type="RefSeq" id="XP_062632323.1">
    <property type="nucleotide sequence ID" value="XM_062776339.1"/>
</dbReference>
<feature type="transmembrane region" description="Helical" evidence="2">
    <location>
        <begin position="223"/>
        <end position="240"/>
    </location>
</feature>
<dbReference type="Proteomes" id="UP000827549">
    <property type="component" value="Chromosome 7"/>
</dbReference>
<dbReference type="AlphaFoldDB" id="A0AAF0YIH8"/>
<feature type="transmembrane region" description="Helical" evidence="2">
    <location>
        <begin position="99"/>
        <end position="119"/>
    </location>
</feature>
<evidence type="ECO:0000313" key="4">
    <source>
        <dbReference type="Proteomes" id="UP000827549"/>
    </source>
</evidence>
<evidence type="ECO:0000256" key="2">
    <source>
        <dbReference type="SAM" id="Phobius"/>
    </source>
</evidence>
<sequence>MTEPAPTTTQPTSPMTTPSVEHAEPKPALPPPAPPSFWNAELTFERRTYIPVLLSLSIAAGSIDVFSVPALGVFVANNTGNLVFLALAASQMKKYDPEVYPVAAVVALVGSWFGSFYAGRLGGFFGKRRRGYVVVDMTFQAVLIFLVAGLYYGHKIHIRDGRTEYASIFLMAVSMGAQNVTVKGLGGPPTMPTQVATGAMSDFFADPNLFVGLTKNPQRNERFVFVCVFVLGGIIGGFAYRYSSPQLALIITGVTKLLATVFLVLLSKPAEPKPAAVKA</sequence>
<keyword evidence="2" id="KW-0812">Transmembrane</keyword>
<reference evidence="3" key="1">
    <citation type="submission" date="2023-10" db="EMBL/GenBank/DDBJ databases">
        <authorList>
            <person name="Noh H."/>
        </authorList>
    </citation>
    <scope>NUCLEOTIDE SEQUENCE</scope>
    <source>
        <strain evidence="3">DUCC4014</strain>
    </source>
</reference>
<feature type="transmembrane region" description="Helical" evidence="2">
    <location>
        <begin position="246"/>
        <end position="266"/>
    </location>
</feature>
<gene>
    <name evidence="3" type="ORF">LOC62_07G009778</name>
</gene>
<dbReference type="InterPro" id="IPR010699">
    <property type="entry name" value="DUF1275"/>
</dbReference>
<dbReference type="EMBL" id="CP086720">
    <property type="protein sequence ID" value="WOO86297.1"/>
    <property type="molecule type" value="Genomic_DNA"/>
</dbReference>
<dbReference type="PANTHER" id="PTHR37488">
    <property type="entry name" value="DUF1275 DOMAIN-CONTAINING PROTEIN"/>
    <property type="match status" value="1"/>
</dbReference>
<keyword evidence="2" id="KW-1133">Transmembrane helix</keyword>
<feature type="transmembrane region" description="Helical" evidence="2">
    <location>
        <begin position="131"/>
        <end position="153"/>
    </location>
</feature>
<dbReference type="Pfam" id="PF06912">
    <property type="entry name" value="DUF1275"/>
    <property type="match status" value="1"/>
</dbReference>
<accession>A0AAF0YIH8</accession>
<evidence type="ECO:0008006" key="5">
    <source>
        <dbReference type="Google" id="ProtNLM"/>
    </source>
</evidence>